<dbReference type="GO" id="GO:0005506">
    <property type="term" value="F:iron ion binding"/>
    <property type="evidence" value="ECO:0007669"/>
    <property type="project" value="InterPro"/>
</dbReference>
<evidence type="ECO:0000256" key="4">
    <source>
        <dbReference type="ARBA" id="ARBA00010617"/>
    </source>
</evidence>
<dbReference type="PANTHER" id="PTHR24292:SF54">
    <property type="entry name" value="CYP9F3-RELATED"/>
    <property type="match status" value="1"/>
</dbReference>
<dbReference type="InterPro" id="IPR050476">
    <property type="entry name" value="Insect_CytP450_Detox"/>
</dbReference>
<dbReference type="PROSITE" id="PS00086">
    <property type="entry name" value="CYTOCHROME_P450"/>
    <property type="match status" value="1"/>
</dbReference>
<dbReference type="PRINTS" id="PR00463">
    <property type="entry name" value="EP450I"/>
</dbReference>
<protein>
    <recommendedName>
        <fullName evidence="5">unspecific monooxygenase</fullName>
        <ecNumber evidence="5">1.14.14.1</ecNumber>
    </recommendedName>
</protein>
<evidence type="ECO:0000256" key="10">
    <source>
        <dbReference type="ARBA" id="ARBA00023002"/>
    </source>
</evidence>
<keyword evidence="11 15" id="KW-0408">Iron</keyword>
<evidence type="ECO:0000256" key="15">
    <source>
        <dbReference type="PIRSR" id="PIRSR602401-1"/>
    </source>
</evidence>
<keyword evidence="12 16" id="KW-0503">Monooxygenase</keyword>
<evidence type="ECO:0000256" key="1">
    <source>
        <dbReference type="ARBA" id="ARBA00001971"/>
    </source>
</evidence>
<dbReference type="PANTHER" id="PTHR24292">
    <property type="entry name" value="CYTOCHROME P450"/>
    <property type="match status" value="1"/>
</dbReference>
<evidence type="ECO:0000256" key="2">
    <source>
        <dbReference type="ARBA" id="ARBA00004174"/>
    </source>
</evidence>
<dbReference type="CDD" id="cd11056">
    <property type="entry name" value="CYP6-like"/>
    <property type="match status" value="1"/>
</dbReference>
<evidence type="ECO:0000256" key="3">
    <source>
        <dbReference type="ARBA" id="ARBA00004406"/>
    </source>
</evidence>
<evidence type="ECO:0000256" key="8">
    <source>
        <dbReference type="ARBA" id="ARBA00022824"/>
    </source>
</evidence>
<comment type="similarity">
    <text evidence="4 16">Belongs to the cytochrome P450 family.</text>
</comment>
<evidence type="ECO:0000256" key="7">
    <source>
        <dbReference type="ARBA" id="ARBA00022723"/>
    </source>
</evidence>
<reference evidence="17" key="3">
    <citation type="submission" date="2017-08" db="EMBL/GenBank/DDBJ databases">
        <authorList>
            <person name="de Groot N.N."/>
        </authorList>
    </citation>
    <scope>NUCLEOTIDE SEQUENCE</scope>
</reference>
<dbReference type="InterPro" id="IPR002401">
    <property type="entry name" value="Cyt_P450_E_grp-I"/>
</dbReference>
<keyword evidence="8" id="KW-0256">Endoplasmic reticulum</keyword>
<proteinExistence type="evidence at transcript level"/>
<dbReference type="GO" id="GO:0016712">
    <property type="term" value="F:oxidoreductase activity, acting on paired donors, with incorporation or reduction of molecular oxygen, reduced flavin or flavoprotein as one donor, and incorporation of one atom of oxygen"/>
    <property type="evidence" value="ECO:0007669"/>
    <property type="project" value="UniProtKB-EC"/>
</dbReference>
<keyword evidence="7 15" id="KW-0479">Metal-binding</keyword>
<keyword evidence="13" id="KW-0472">Membrane</keyword>
<sequence>MYLQMFMFLGTIIYLGYLYVTRKFNYWNARGIKGPKPLPIVGNFGSVVLVKKTASMLLKEIYSQFPDEKVVGIYRGSKPALLIRDPELVKQVLIKDFNIFQDRGLKSSERRFSENLFAAEGETWKILRQKLTPMFTSGKLKNMMPLLQKCVDEYVAYINKLVDSDTNHEIRSLKAKFTLEVIGSCAFGLNLGAISDDENEFGKIAKKIFTPTPKARCLMALDILLPGLRKAFPNITNTGAVLEDFFVNLVKQIISERNGKPSLRKDFMDLMIELREQGKISRRKENGQSEIEIDDELIAAQALIFYAAGFETSSATMSFLVHELALHQDIQERAYQEVNKVYEKYEGKLSYEALSEMTYLEMVFDATLRKYPVASALVRKALANYTFPNTDISVEKGAFLFVSVYGLHHDPKYFDNPEEFNPEIFAPEAKKNILPYVYLPFGDGPRNCIGMRFAKVQSLMGMAAFLKNFRVEPSSQTMKTLTFDPKGVTLTSNNGIWVKILKR</sequence>
<evidence type="ECO:0000256" key="9">
    <source>
        <dbReference type="ARBA" id="ARBA00022848"/>
    </source>
</evidence>
<evidence type="ECO:0000256" key="12">
    <source>
        <dbReference type="ARBA" id="ARBA00023033"/>
    </source>
</evidence>
<organism evidence="17">
    <name type="scientific">Zygaena filipendulae</name>
    <dbReference type="NCBI Taxonomy" id="287375"/>
    <lineage>
        <taxon>Eukaryota</taxon>
        <taxon>Metazoa</taxon>
        <taxon>Ecdysozoa</taxon>
        <taxon>Arthropoda</taxon>
        <taxon>Hexapoda</taxon>
        <taxon>Insecta</taxon>
        <taxon>Pterygota</taxon>
        <taxon>Neoptera</taxon>
        <taxon>Endopterygota</taxon>
        <taxon>Lepidoptera</taxon>
        <taxon>Glossata</taxon>
        <taxon>Ditrysia</taxon>
        <taxon>Zygaenoidea</taxon>
        <taxon>Zygaenidae</taxon>
        <taxon>Zygaeninae</taxon>
        <taxon>Zygaena</taxon>
    </lineage>
</organism>
<dbReference type="AlphaFoldDB" id="A0A286MXM6"/>
<reference evidence="17" key="2">
    <citation type="journal article" date="2014" name="PLoS ONE">
        <title>Chemical defense balanced by sequestration and de novo biosynthesis in a lepidopteran specialist.</title>
        <authorList>
            <person name="Furstenberg-Hagg J."/>
            <person name="Zagrobelny M."/>
            <person name="Jorgensen K."/>
            <person name="Vogel H."/>
            <person name="Moller B.L."/>
            <person name="Bak S."/>
        </authorList>
    </citation>
    <scope>NUCLEOTIDE SEQUENCE</scope>
</reference>
<dbReference type="InterPro" id="IPR001128">
    <property type="entry name" value="Cyt_P450"/>
</dbReference>
<evidence type="ECO:0000256" key="6">
    <source>
        <dbReference type="ARBA" id="ARBA00022617"/>
    </source>
</evidence>
<reference evidence="17" key="1">
    <citation type="journal article" date="2009" name="BMC Genomics">
        <title>454 pyrosequencing based transcriptome analysis of Zygaena filipendulae with focus on genes involved in biosynthesis of cyanogenic glucosides.</title>
        <authorList>
            <person name="Zagrobelny M."/>
            <person name="Scheibye-Alsing K."/>
            <person name="Jensen N.B."/>
            <person name="Moller B.L."/>
            <person name="Gorodkin J."/>
            <person name="Bak S."/>
        </authorList>
    </citation>
    <scope>NUCLEOTIDE SEQUENCE</scope>
</reference>
<accession>A0A286MXM6</accession>
<comment type="subcellular location">
    <subcellularLocation>
        <location evidence="3">Endoplasmic reticulum membrane</location>
        <topology evidence="3">Peripheral membrane protein</topology>
    </subcellularLocation>
    <subcellularLocation>
        <location evidence="2">Microsome membrane</location>
        <topology evidence="2">Peripheral membrane protein</topology>
    </subcellularLocation>
</comment>
<keyword evidence="10 16" id="KW-0560">Oxidoreductase</keyword>
<dbReference type="GO" id="GO:0005789">
    <property type="term" value="C:endoplasmic reticulum membrane"/>
    <property type="evidence" value="ECO:0007669"/>
    <property type="project" value="UniProtKB-SubCell"/>
</dbReference>
<dbReference type="Pfam" id="PF00067">
    <property type="entry name" value="p450"/>
    <property type="match status" value="1"/>
</dbReference>
<dbReference type="EC" id="1.14.14.1" evidence="5"/>
<evidence type="ECO:0000256" key="16">
    <source>
        <dbReference type="RuleBase" id="RU000461"/>
    </source>
</evidence>
<dbReference type="InterPro" id="IPR036396">
    <property type="entry name" value="Cyt_P450_sf"/>
</dbReference>
<feature type="binding site" description="axial binding residue" evidence="15">
    <location>
        <position position="448"/>
    </location>
    <ligand>
        <name>heme</name>
        <dbReference type="ChEBI" id="CHEBI:30413"/>
    </ligand>
    <ligandPart>
        <name>Fe</name>
        <dbReference type="ChEBI" id="CHEBI:18248"/>
    </ligandPart>
</feature>
<evidence type="ECO:0000256" key="11">
    <source>
        <dbReference type="ARBA" id="ARBA00023004"/>
    </source>
</evidence>
<keyword evidence="9" id="KW-0492">Microsome</keyword>
<gene>
    <name evidence="17" type="primary">CYP6CV6</name>
</gene>
<evidence type="ECO:0000256" key="5">
    <source>
        <dbReference type="ARBA" id="ARBA00012109"/>
    </source>
</evidence>
<dbReference type="InterPro" id="IPR017972">
    <property type="entry name" value="Cyt_P450_CS"/>
</dbReference>
<evidence type="ECO:0000256" key="13">
    <source>
        <dbReference type="ARBA" id="ARBA00023136"/>
    </source>
</evidence>
<name>A0A286MXM6_9NEOP</name>
<evidence type="ECO:0000313" key="17">
    <source>
        <dbReference type="EMBL" id="ASX93978.1"/>
    </source>
</evidence>
<comment type="cofactor">
    <cofactor evidence="1 15">
        <name>heme</name>
        <dbReference type="ChEBI" id="CHEBI:30413"/>
    </cofactor>
</comment>
<dbReference type="GO" id="GO:0020037">
    <property type="term" value="F:heme binding"/>
    <property type="evidence" value="ECO:0007669"/>
    <property type="project" value="InterPro"/>
</dbReference>
<dbReference type="EMBL" id="MF684344">
    <property type="protein sequence ID" value="ASX93978.1"/>
    <property type="molecule type" value="mRNA"/>
</dbReference>
<comment type="catalytic activity">
    <reaction evidence="14">
        <text>an organic molecule + reduced [NADPH--hemoprotein reductase] + O2 = an alcohol + oxidized [NADPH--hemoprotein reductase] + H2O + H(+)</text>
        <dbReference type="Rhea" id="RHEA:17149"/>
        <dbReference type="Rhea" id="RHEA-COMP:11964"/>
        <dbReference type="Rhea" id="RHEA-COMP:11965"/>
        <dbReference type="ChEBI" id="CHEBI:15377"/>
        <dbReference type="ChEBI" id="CHEBI:15378"/>
        <dbReference type="ChEBI" id="CHEBI:15379"/>
        <dbReference type="ChEBI" id="CHEBI:30879"/>
        <dbReference type="ChEBI" id="CHEBI:57618"/>
        <dbReference type="ChEBI" id="CHEBI:58210"/>
        <dbReference type="ChEBI" id="CHEBI:142491"/>
        <dbReference type="EC" id="1.14.14.1"/>
    </reaction>
</comment>
<dbReference type="SUPFAM" id="SSF48264">
    <property type="entry name" value="Cytochrome P450"/>
    <property type="match status" value="1"/>
</dbReference>
<dbReference type="FunFam" id="1.10.630.10:FF:000042">
    <property type="entry name" value="Cytochrome P450"/>
    <property type="match status" value="1"/>
</dbReference>
<dbReference type="Gene3D" id="1.10.630.10">
    <property type="entry name" value="Cytochrome P450"/>
    <property type="match status" value="1"/>
</dbReference>
<keyword evidence="6 15" id="KW-0349">Heme</keyword>
<evidence type="ECO:0000256" key="14">
    <source>
        <dbReference type="ARBA" id="ARBA00047827"/>
    </source>
</evidence>
<dbReference type="PRINTS" id="PR00385">
    <property type="entry name" value="P450"/>
</dbReference>